<keyword evidence="4" id="KW-1185">Reference proteome</keyword>
<feature type="repeat" description="ARM" evidence="1">
    <location>
        <begin position="354"/>
        <end position="398"/>
    </location>
</feature>
<dbReference type="Pfam" id="PF23005">
    <property type="entry name" value="DUF7032"/>
    <property type="match status" value="1"/>
</dbReference>
<dbReference type="InterPro" id="IPR011989">
    <property type="entry name" value="ARM-like"/>
</dbReference>
<dbReference type="AlphaFoldDB" id="A0AAV5ESJ6"/>
<evidence type="ECO:0000313" key="3">
    <source>
        <dbReference type="EMBL" id="GJN25556.1"/>
    </source>
</evidence>
<dbReference type="PANTHER" id="PTHR46043">
    <property type="entry name" value="ARM REPEAT SUPERFAMILY PROTEIN"/>
    <property type="match status" value="1"/>
</dbReference>
<protein>
    <recommendedName>
        <fullName evidence="2">DUF7032 domain-containing protein</fullName>
    </recommendedName>
</protein>
<feature type="domain" description="DUF7032" evidence="2">
    <location>
        <begin position="10"/>
        <end position="112"/>
    </location>
</feature>
<sequence length="495" mass="52479">MVARVGGIMVPAALDAVRAAAGLPGRWEEIAGDLEELRACLLNPSSHPCLANNNALCRVVLQSVAHTLAVVTDLPARCREPQTEGKLRSAVNKVALQLDVNLRDCKLLVKIGELYDAASSPPLLVDATSSSSCVDVKELQRLFAWMEMSHTEAKHFALDGLLEALKKDETRVVSMLHIDNVSAVVKLLAASWPAVIREKAATVACHVAGSDDKCVLLEAELEDELIRLVESGSVVGRQKAAVTLQHLTSKSRTAAWYIVFHGGVGPLIGMCQSQSAAAITGWICGFADLPQLLAGIVRVMVGLLQYCGGDDASESAECLKTAGGDYSVSQLAAASTLKNISTAPLLQQSLQDHGIVRVMVGLLRSGDAVPALKEQAAECLANLASGENNNDKLRRAFVSEGALPALVQLLDPTRNANTNTNTAKKHAIHCLLSLAATDRCRKLIISHGAKGHLAKLSEMNVPGAAALLYRLERGTLAGIISSSNQESFTASVLFD</sequence>
<evidence type="ECO:0000256" key="1">
    <source>
        <dbReference type="PROSITE-ProRule" id="PRU00259"/>
    </source>
</evidence>
<dbReference type="EMBL" id="BQKI01000078">
    <property type="protein sequence ID" value="GJN25556.1"/>
    <property type="molecule type" value="Genomic_DNA"/>
</dbReference>
<dbReference type="InterPro" id="IPR000225">
    <property type="entry name" value="Armadillo"/>
</dbReference>
<reference evidence="3" key="2">
    <citation type="submission" date="2021-12" db="EMBL/GenBank/DDBJ databases">
        <title>Resequencing data analysis of finger millet.</title>
        <authorList>
            <person name="Hatakeyama M."/>
            <person name="Aluri S."/>
            <person name="Balachadran M.T."/>
            <person name="Sivarajan S.R."/>
            <person name="Poveda L."/>
            <person name="Shimizu-Inatsugi R."/>
            <person name="Schlapbach R."/>
            <person name="Sreeman S.M."/>
            <person name="Shimizu K.K."/>
        </authorList>
    </citation>
    <scope>NUCLEOTIDE SEQUENCE</scope>
</reference>
<dbReference type="PROSITE" id="PS50176">
    <property type="entry name" value="ARM_REPEAT"/>
    <property type="match status" value="1"/>
</dbReference>
<dbReference type="Gene3D" id="1.25.10.10">
    <property type="entry name" value="Leucine-rich Repeat Variant"/>
    <property type="match status" value="2"/>
</dbReference>
<evidence type="ECO:0000259" key="2">
    <source>
        <dbReference type="Pfam" id="PF23005"/>
    </source>
</evidence>
<accession>A0AAV5ESJ6</accession>
<name>A0AAV5ESJ6_ELECO</name>
<dbReference type="InterPro" id="IPR016024">
    <property type="entry name" value="ARM-type_fold"/>
</dbReference>
<evidence type="ECO:0000313" key="4">
    <source>
        <dbReference type="Proteomes" id="UP001054889"/>
    </source>
</evidence>
<dbReference type="PANTHER" id="PTHR46043:SF1">
    <property type="entry name" value="OS03G0116900 PROTEIN"/>
    <property type="match status" value="1"/>
</dbReference>
<gene>
    <name evidence="3" type="primary">gb13399</name>
    <name evidence="3" type="ORF">PR202_gb13399</name>
</gene>
<dbReference type="Proteomes" id="UP001054889">
    <property type="component" value="Unassembled WGS sequence"/>
</dbReference>
<dbReference type="SMART" id="SM00185">
    <property type="entry name" value="ARM"/>
    <property type="match status" value="2"/>
</dbReference>
<organism evidence="3 4">
    <name type="scientific">Eleusine coracana subsp. coracana</name>
    <dbReference type="NCBI Taxonomy" id="191504"/>
    <lineage>
        <taxon>Eukaryota</taxon>
        <taxon>Viridiplantae</taxon>
        <taxon>Streptophyta</taxon>
        <taxon>Embryophyta</taxon>
        <taxon>Tracheophyta</taxon>
        <taxon>Spermatophyta</taxon>
        <taxon>Magnoliopsida</taxon>
        <taxon>Liliopsida</taxon>
        <taxon>Poales</taxon>
        <taxon>Poaceae</taxon>
        <taxon>PACMAD clade</taxon>
        <taxon>Chloridoideae</taxon>
        <taxon>Cynodonteae</taxon>
        <taxon>Eleusininae</taxon>
        <taxon>Eleusine</taxon>
    </lineage>
</organism>
<dbReference type="InterPro" id="IPR054296">
    <property type="entry name" value="DUF7032"/>
</dbReference>
<comment type="caution">
    <text evidence="3">The sequence shown here is derived from an EMBL/GenBank/DDBJ whole genome shotgun (WGS) entry which is preliminary data.</text>
</comment>
<dbReference type="SUPFAM" id="SSF48371">
    <property type="entry name" value="ARM repeat"/>
    <property type="match status" value="1"/>
</dbReference>
<proteinExistence type="predicted"/>
<reference evidence="3" key="1">
    <citation type="journal article" date="2018" name="DNA Res.">
        <title>Multiple hybrid de novo genome assembly of finger millet, an orphan allotetraploid crop.</title>
        <authorList>
            <person name="Hatakeyama M."/>
            <person name="Aluri S."/>
            <person name="Balachadran M.T."/>
            <person name="Sivarajan S.R."/>
            <person name="Patrignani A."/>
            <person name="Gruter S."/>
            <person name="Poveda L."/>
            <person name="Shimizu-Inatsugi R."/>
            <person name="Baeten J."/>
            <person name="Francoijs K.J."/>
            <person name="Nataraja K.N."/>
            <person name="Reddy Y.A.N."/>
            <person name="Phadnis S."/>
            <person name="Ravikumar R.L."/>
            <person name="Schlapbach R."/>
            <person name="Sreeman S.M."/>
            <person name="Shimizu K.K."/>
        </authorList>
    </citation>
    <scope>NUCLEOTIDE SEQUENCE</scope>
</reference>